<organism evidence="2 3">
    <name type="scientific">Candidatus Enterococcus wittei</name>
    <dbReference type="NCBI Taxonomy" id="1987383"/>
    <lineage>
        <taxon>Bacteria</taxon>
        <taxon>Bacillati</taxon>
        <taxon>Bacillota</taxon>
        <taxon>Bacilli</taxon>
        <taxon>Lactobacillales</taxon>
        <taxon>Enterococcaceae</taxon>
        <taxon>Enterococcus</taxon>
    </lineage>
</organism>
<feature type="coiled-coil region" evidence="1">
    <location>
        <begin position="43"/>
        <end position="77"/>
    </location>
</feature>
<name>A0A2C9XPU4_9ENTE</name>
<sequence length="101" mass="11993">MKHEKITKKTKEKIASERGKLNVERLSEKYGVNQNSVRTILSRDQEYKMKKRITEERRELEKKLKSIKEIEKIAKEKAKIENIKQIINKTSSSRIQPIKGR</sequence>
<dbReference type="Proteomes" id="UP000194933">
    <property type="component" value="Unassembled WGS sequence"/>
</dbReference>
<keyword evidence="3" id="KW-1185">Reference proteome</keyword>
<evidence type="ECO:0000313" key="2">
    <source>
        <dbReference type="EMBL" id="OTP12225.1"/>
    </source>
</evidence>
<evidence type="ECO:0008006" key="4">
    <source>
        <dbReference type="Google" id="ProtNLM"/>
    </source>
</evidence>
<keyword evidence="1" id="KW-0175">Coiled coil</keyword>
<accession>A0A2C9XPU4</accession>
<dbReference type="RefSeq" id="WP_086283548.1">
    <property type="nucleotide sequence ID" value="NZ_NGMO01000001.1"/>
</dbReference>
<proteinExistence type="predicted"/>
<dbReference type="AlphaFoldDB" id="A0A2C9XPU4"/>
<gene>
    <name evidence="2" type="ORF">A5844_000457</name>
</gene>
<evidence type="ECO:0000313" key="3">
    <source>
        <dbReference type="Proteomes" id="UP000194933"/>
    </source>
</evidence>
<protein>
    <recommendedName>
        <fullName evidence="4">HTH psq-type domain-containing protein</fullName>
    </recommendedName>
</protein>
<comment type="caution">
    <text evidence="2">The sequence shown here is derived from an EMBL/GenBank/DDBJ whole genome shotgun (WGS) entry which is preliminary data.</text>
</comment>
<evidence type="ECO:0000256" key="1">
    <source>
        <dbReference type="SAM" id="Coils"/>
    </source>
</evidence>
<reference evidence="2 3" key="1">
    <citation type="submission" date="2017-05" db="EMBL/GenBank/DDBJ databases">
        <title>The Genome Sequence of Enterococcus sp. 10A9_DIV0425.</title>
        <authorList>
            <consortium name="The Broad Institute Genomics Platform"/>
            <consortium name="The Broad Institute Genomic Center for Infectious Diseases"/>
            <person name="Earl A."/>
            <person name="Manson A."/>
            <person name="Schwartman J."/>
            <person name="Gilmore M."/>
            <person name="Abouelleil A."/>
            <person name="Cao P."/>
            <person name="Chapman S."/>
            <person name="Cusick C."/>
            <person name="Shea T."/>
            <person name="Young S."/>
            <person name="Neafsey D."/>
            <person name="Nusbaum C."/>
            <person name="Birren B."/>
        </authorList>
    </citation>
    <scope>NUCLEOTIDE SEQUENCE [LARGE SCALE GENOMIC DNA]</scope>
    <source>
        <strain evidence="2 3">10A9_DIV0425</strain>
    </source>
</reference>
<dbReference type="EMBL" id="NGMO01000001">
    <property type="protein sequence ID" value="OTP12225.1"/>
    <property type="molecule type" value="Genomic_DNA"/>
</dbReference>